<dbReference type="PROSITE" id="PS00922">
    <property type="entry name" value="TRANSGLYCOSYLASE"/>
    <property type="match status" value="1"/>
</dbReference>
<keyword evidence="4" id="KW-0378">Hydrolase</keyword>
<dbReference type="EMBL" id="JBHSRD010000006">
    <property type="protein sequence ID" value="MFC6008590.1"/>
    <property type="molecule type" value="Genomic_DNA"/>
</dbReference>
<dbReference type="Pfam" id="PF00877">
    <property type="entry name" value="NLPC_P60"/>
    <property type="match status" value="1"/>
</dbReference>
<dbReference type="Pfam" id="PF01464">
    <property type="entry name" value="SLT"/>
    <property type="match status" value="1"/>
</dbReference>
<accession>A0ABW1JHZ5</accession>
<evidence type="ECO:0000256" key="2">
    <source>
        <dbReference type="ARBA" id="ARBA00007734"/>
    </source>
</evidence>
<dbReference type="PANTHER" id="PTHR47053:SF1">
    <property type="entry name" value="MUREIN DD-ENDOPEPTIDASE MEPH-RELATED"/>
    <property type="match status" value="1"/>
</dbReference>
<dbReference type="Gene3D" id="3.90.1720.10">
    <property type="entry name" value="endopeptidase domain like (from Nostoc punctiforme)"/>
    <property type="match status" value="1"/>
</dbReference>
<name>A0ABW1JHZ5_9ACTN</name>
<sequence>MSAGAVMSRIDEIRTTIATLTAPTQLASTSGTSASAFAAQLAAATGTTTGTSGATGSAAGSAPDGDDVVADARQYLGVPYKWGGTDPKTGLDCSGLVQRVFKDLGVELPRTVSEQKSSGEPVASMKDAKPGDLLVFGNHHIGIYVGHGKMLHAPHTGTNVKIADVYETPTRIRRVLPAGGTDTTSTAQASVARPSALREASSGSTRYDALFADATSRYGLPSGLLKAVAKAESGFDASARSGAGAVGLMQLMPGTARELGVDPSNPAQAVDGAARLLKKHLNSFGTVPLALAAYNAGPGAVRKYHGIPPYEETRTYVRRVTATMEGAA</sequence>
<dbReference type="Proteomes" id="UP001596189">
    <property type="component" value="Unassembled WGS sequence"/>
</dbReference>
<protein>
    <submittedName>
        <fullName evidence="8">NlpC/P60 family protein</fullName>
    </submittedName>
</protein>
<evidence type="ECO:0000256" key="6">
    <source>
        <dbReference type="SAM" id="MobiDB-lite"/>
    </source>
</evidence>
<evidence type="ECO:0000256" key="4">
    <source>
        <dbReference type="ARBA" id="ARBA00022801"/>
    </source>
</evidence>
<evidence type="ECO:0000256" key="1">
    <source>
        <dbReference type="ARBA" id="ARBA00007074"/>
    </source>
</evidence>
<dbReference type="InterPro" id="IPR000064">
    <property type="entry name" value="NLP_P60_dom"/>
</dbReference>
<comment type="caution">
    <text evidence="8">The sequence shown here is derived from an EMBL/GenBank/DDBJ whole genome shotgun (WGS) entry which is preliminary data.</text>
</comment>
<keyword evidence="3" id="KW-0645">Protease</keyword>
<dbReference type="InterPro" id="IPR000189">
    <property type="entry name" value="Transglyc_AS"/>
</dbReference>
<comment type="similarity">
    <text evidence="1">Belongs to the peptidase C40 family.</text>
</comment>
<dbReference type="SUPFAM" id="SSF54001">
    <property type="entry name" value="Cysteine proteinases"/>
    <property type="match status" value="1"/>
</dbReference>
<dbReference type="SUPFAM" id="SSF53955">
    <property type="entry name" value="Lysozyme-like"/>
    <property type="match status" value="1"/>
</dbReference>
<evidence type="ECO:0000256" key="5">
    <source>
        <dbReference type="ARBA" id="ARBA00022807"/>
    </source>
</evidence>
<keyword evidence="9" id="KW-1185">Reference proteome</keyword>
<keyword evidence="5" id="KW-0788">Thiol protease</keyword>
<dbReference type="InterPro" id="IPR051202">
    <property type="entry name" value="Peptidase_C40"/>
</dbReference>
<dbReference type="InterPro" id="IPR038765">
    <property type="entry name" value="Papain-like_cys_pep_sf"/>
</dbReference>
<proteinExistence type="inferred from homology"/>
<dbReference type="CDD" id="cd00254">
    <property type="entry name" value="LT-like"/>
    <property type="match status" value="1"/>
</dbReference>
<reference evidence="9" key="1">
    <citation type="journal article" date="2019" name="Int. J. Syst. Evol. Microbiol.">
        <title>The Global Catalogue of Microorganisms (GCM) 10K type strain sequencing project: providing services to taxonomists for standard genome sequencing and annotation.</title>
        <authorList>
            <consortium name="The Broad Institute Genomics Platform"/>
            <consortium name="The Broad Institute Genome Sequencing Center for Infectious Disease"/>
            <person name="Wu L."/>
            <person name="Ma J."/>
        </authorList>
    </citation>
    <scope>NUCLEOTIDE SEQUENCE [LARGE SCALE GENOMIC DNA]</scope>
    <source>
        <strain evidence="9">KACC 14249</strain>
    </source>
</reference>
<evidence type="ECO:0000313" key="9">
    <source>
        <dbReference type="Proteomes" id="UP001596189"/>
    </source>
</evidence>
<evidence type="ECO:0000256" key="3">
    <source>
        <dbReference type="ARBA" id="ARBA00022670"/>
    </source>
</evidence>
<dbReference type="InterPro" id="IPR023346">
    <property type="entry name" value="Lysozyme-like_dom_sf"/>
</dbReference>
<feature type="region of interest" description="Disordered" evidence="6">
    <location>
        <begin position="176"/>
        <end position="197"/>
    </location>
</feature>
<evidence type="ECO:0000313" key="8">
    <source>
        <dbReference type="EMBL" id="MFC6008590.1"/>
    </source>
</evidence>
<dbReference type="RefSeq" id="WP_345714539.1">
    <property type="nucleotide sequence ID" value="NZ_BAABFP010000002.1"/>
</dbReference>
<dbReference type="PROSITE" id="PS51935">
    <property type="entry name" value="NLPC_P60"/>
    <property type="match status" value="1"/>
</dbReference>
<dbReference type="Gene3D" id="1.10.530.10">
    <property type="match status" value="1"/>
</dbReference>
<gene>
    <name evidence="8" type="ORF">ACFQDO_15745</name>
</gene>
<dbReference type="PANTHER" id="PTHR47053">
    <property type="entry name" value="MUREIN DD-ENDOPEPTIDASE MEPH-RELATED"/>
    <property type="match status" value="1"/>
</dbReference>
<dbReference type="InterPro" id="IPR008258">
    <property type="entry name" value="Transglycosylase_SLT_dom_1"/>
</dbReference>
<evidence type="ECO:0000259" key="7">
    <source>
        <dbReference type="PROSITE" id="PS51935"/>
    </source>
</evidence>
<comment type="similarity">
    <text evidence="2">Belongs to the transglycosylase Slt family.</text>
</comment>
<feature type="domain" description="NlpC/P60" evidence="7">
    <location>
        <begin position="62"/>
        <end position="182"/>
    </location>
</feature>
<organism evidence="8 9">
    <name type="scientific">Angustibacter luteus</name>
    <dbReference type="NCBI Taxonomy" id="658456"/>
    <lineage>
        <taxon>Bacteria</taxon>
        <taxon>Bacillati</taxon>
        <taxon>Actinomycetota</taxon>
        <taxon>Actinomycetes</taxon>
        <taxon>Kineosporiales</taxon>
        <taxon>Kineosporiaceae</taxon>
    </lineage>
</organism>